<dbReference type="STRING" id="3988.B9RIV8"/>
<dbReference type="Proteomes" id="UP000008311">
    <property type="component" value="Unassembled WGS sequence"/>
</dbReference>
<feature type="transmembrane region" description="Helical" evidence="7">
    <location>
        <begin position="295"/>
        <end position="314"/>
    </location>
</feature>
<evidence type="ECO:0000313" key="9">
    <source>
        <dbReference type="EMBL" id="EEF49080.1"/>
    </source>
</evidence>
<evidence type="ECO:0000256" key="1">
    <source>
        <dbReference type="ARBA" id="ARBA00004651"/>
    </source>
</evidence>
<dbReference type="PANTHER" id="PTHR43302:SF15">
    <property type="entry name" value="SILICON EFFLUX TRANSPORTER LSI2"/>
    <property type="match status" value="1"/>
</dbReference>
<evidence type="ECO:0000256" key="5">
    <source>
        <dbReference type="ARBA" id="ARBA00022989"/>
    </source>
</evidence>
<evidence type="ECO:0000256" key="6">
    <source>
        <dbReference type="ARBA" id="ARBA00023136"/>
    </source>
</evidence>
<keyword evidence="3" id="KW-1003">Cell membrane</keyword>
<gene>
    <name evidence="9" type="ORF">RCOM_1583070</name>
</gene>
<dbReference type="AlphaFoldDB" id="B9RIV8"/>
<keyword evidence="10" id="KW-1185">Reference proteome</keyword>
<sequence>MAMAPLVISPDEAYASIDISILALLFGTMVVSVYLERADTFEYLVKLLSWKSQGAKDLIFRVCLVSAITSALFTNEDGEDAYAEIVAESETSYWICKARRASKLYVLKSPRDDRWIGYAKLSLYLRTRLLMAILDIGVMLVRVNTNISWTAITAALALLVLDFKDAQPSLERVSYSLLVFFCGMFMTIDGFEKTGIPNYLWELMEPYAQIKHVSGVAILALIIIMLSNCVSNVNNCCIAWEEHRNVSCRYFTRICEEDMADISLVGSAANMTVCEQARRAPTFAHNLSFWSHLKIGVPSTIIVTVAGPGMIIFFT</sequence>
<feature type="transmembrane region" description="Helical" evidence="7">
    <location>
        <begin position="13"/>
        <end position="35"/>
    </location>
</feature>
<evidence type="ECO:0000256" key="2">
    <source>
        <dbReference type="ARBA" id="ARBA00022448"/>
    </source>
</evidence>
<accession>B9RIV8</accession>
<dbReference type="EMBL" id="EQ973781">
    <property type="protein sequence ID" value="EEF49080.1"/>
    <property type="molecule type" value="Genomic_DNA"/>
</dbReference>
<proteinExistence type="predicted"/>
<dbReference type="PANTHER" id="PTHR43302">
    <property type="entry name" value="TRANSPORTER ARSB-RELATED"/>
    <property type="match status" value="1"/>
</dbReference>
<organism evidence="9 10">
    <name type="scientific">Ricinus communis</name>
    <name type="common">Castor bean</name>
    <dbReference type="NCBI Taxonomy" id="3988"/>
    <lineage>
        <taxon>Eukaryota</taxon>
        <taxon>Viridiplantae</taxon>
        <taxon>Streptophyta</taxon>
        <taxon>Embryophyta</taxon>
        <taxon>Tracheophyta</taxon>
        <taxon>Spermatophyta</taxon>
        <taxon>Magnoliopsida</taxon>
        <taxon>eudicotyledons</taxon>
        <taxon>Gunneridae</taxon>
        <taxon>Pentapetalae</taxon>
        <taxon>rosids</taxon>
        <taxon>fabids</taxon>
        <taxon>Malpighiales</taxon>
        <taxon>Euphorbiaceae</taxon>
        <taxon>Acalyphoideae</taxon>
        <taxon>Acalypheae</taxon>
        <taxon>Ricinus</taxon>
    </lineage>
</organism>
<protein>
    <submittedName>
        <fullName evidence="9">Arsenite transport protein, putative</fullName>
    </submittedName>
</protein>
<comment type="subcellular location">
    <subcellularLocation>
        <location evidence="1">Cell membrane</location>
        <topology evidence="1">Multi-pass membrane protein</topology>
    </subcellularLocation>
</comment>
<feature type="transmembrane region" description="Helical" evidence="7">
    <location>
        <begin position="212"/>
        <end position="230"/>
    </location>
</feature>
<feature type="transmembrane region" description="Helical" evidence="7">
    <location>
        <begin position="147"/>
        <end position="163"/>
    </location>
</feature>
<evidence type="ECO:0000259" key="8">
    <source>
        <dbReference type="Pfam" id="PF03600"/>
    </source>
</evidence>
<reference evidence="10" key="1">
    <citation type="journal article" date="2010" name="Nat. Biotechnol.">
        <title>Draft genome sequence of the oilseed species Ricinus communis.</title>
        <authorList>
            <person name="Chan A.P."/>
            <person name="Crabtree J."/>
            <person name="Zhao Q."/>
            <person name="Lorenzi H."/>
            <person name="Orvis J."/>
            <person name="Puiu D."/>
            <person name="Melake-Berhan A."/>
            <person name="Jones K.M."/>
            <person name="Redman J."/>
            <person name="Chen G."/>
            <person name="Cahoon E.B."/>
            <person name="Gedil M."/>
            <person name="Stanke M."/>
            <person name="Haas B.J."/>
            <person name="Wortman J.R."/>
            <person name="Fraser-Liggett C.M."/>
            <person name="Ravel J."/>
            <person name="Rabinowicz P.D."/>
        </authorList>
    </citation>
    <scope>NUCLEOTIDE SEQUENCE [LARGE SCALE GENOMIC DNA]</scope>
    <source>
        <strain evidence="10">cv. Hale</strain>
    </source>
</reference>
<dbReference type="GO" id="GO:0055085">
    <property type="term" value="P:transmembrane transport"/>
    <property type="evidence" value="ECO:0007669"/>
    <property type="project" value="InterPro"/>
</dbReference>
<dbReference type="GO" id="GO:0016020">
    <property type="term" value="C:membrane"/>
    <property type="evidence" value="ECO:0000318"/>
    <property type="project" value="GO_Central"/>
</dbReference>
<keyword evidence="6 7" id="KW-0472">Membrane</keyword>
<feature type="transmembrane region" description="Helical" evidence="7">
    <location>
        <begin position="175"/>
        <end position="192"/>
    </location>
</feature>
<dbReference type="InterPro" id="IPR004680">
    <property type="entry name" value="Cit_transptr-like_dom"/>
</dbReference>
<dbReference type="InParanoid" id="B9RIV8"/>
<feature type="domain" description="Citrate transporter-like" evidence="8">
    <location>
        <begin position="134"/>
        <end position="233"/>
    </location>
</feature>
<dbReference type="Pfam" id="PF03600">
    <property type="entry name" value="CitMHS"/>
    <property type="match status" value="2"/>
</dbReference>
<name>B9RIV8_RICCO</name>
<dbReference type="eggNOG" id="KOG2639">
    <property type="taxonomic scope" value="Eukaryota"/>
</dbReference>
<evidence type="ECO:0000256" key="4">
    <source>
        <dbReference type="ARBA" id="ARBA00022692"/>
    </source>
</evidence>
<keyword evidence="5 7" id="KW-1133">Transmembrane helix</keyword>
<keyword evidence="2" id="KW-0813">Transport</keyword>
<evidence type="ECO:0000256" key="7">
    <source>
        <dbReference type="SAM" id="Phobius"/>
    </source>
</evidence>
<keyword evidence="4 7" id="KW-0812">Transmembrane</keyword>
<evidence type="ECO:0000313" key="10">
    <source>
        <dbReference type="Proteomes" id="UP000008311"/>
    </source>
</evidence>
<evidence type="ECO:0000256" key="3">
    <source>
        <dbReference type="ARBA" id="ARBA00022475"/>
    </source>
</evidence>
<feature type="domain" description="Citrate transporter-like" evidence="8">
    <location>
        <begin position="2"/>
        <end position="77"/>
    </location>
</feature>
<dbReference type="GO" id="GO:0005886">
    <property type="term" value="C:plasma membrane"/>
    <property type="evidence" value="ECO:0007669"/>
    <property type="project" value="UniProtKB-SubCell"/>
</dbReference>